<accession>A0A7U8GT53</accession>
<organism evidence="1 2">
    <name type="scientific">Neptuniibacter caesariensis</name>
    <dbReference type="NCBI Taxonomy" id="207954"/>
    <lineage>
        <taxon>Bacteria</taxon>
        <taxon>Pseudomonadati</taxon>
        <taxon>Pseudomonadota</taxon>
        <taxon>Gammaproteobacteria</taxon>
        <taxon>Oceanospirillales</taxon>
        <taxon>Oceanospirillaceae</taxon>
        <taxon>Neptuniibacter</taxon>
    </lineage>
</organism>
<sequence>MFEAHSFTSQDLFAETVALPVKRITRTHAETLRPLSIWFVEGKRKERGKTVEQGIFVYSEYRDDRGNNCFNCQYHPYPDCLQQVDIDRFIEKAINQPLAL</sequence>
<dbReference type="AlphaFoldDB" id="A0A7U8GT53"/>
<comment type="caution">
    <text evidence="1">The sequence shown here is derived from an EMBL/GenBank/DDBJ whole genome shotgun (WGS) entry which is preliminary data.</text>
</comment>
<proteinExistence type="predicted"/>
<dbReference type="Proteomes" id="UP000002171">
    <property type="component" value="Unassembled WGS sequence"/>
</dbReference>
<keyword evidence="2" id="KW-1185">Reference proteome</keyword>
<protein>
    <submittedName>
        <fullName evidence="1">Uncharacterized protein</fullName>
    </submittedName>
</protein>
<dbReference type="EMBL" id="AAOW01000005">
    <property type="protein sequence ID" value="EAR61963.1"/>
    <property type="molecule type" value="Genomic_DNA"/>
</dbReference>
<dbReference type="RefSeq" id="WP_007022698.1">
    <property type="nucleotide sequence ID" value="NZ_CH724127.1"/>
</dbReference>
<gene>
    <name evidence="1" type="ORF">MED92_03408</name>
</gene>
<evidence type="ECO:0000313" key="1">
    <source>
        <dbReference type="EMBL" id="EAR61963.1"/>
    </source>
</evidence>
<name>A0A7U8GT53_NEPCE</name>
<reference evidence="1 2" key="1">
    <citation type="submission" date="2006-02" db="EMBL/GenBank/DDBJ databases">
        <authorList>
            <person name="Pinhassi J."/>
            <person name="Pedros-Alio C."/>
            <person name="Ferriera S."/>
            <person name="Johnson J."/>
            <person name="Kravitz S."/>
            <person name="Halpern A."/>
            <person name="Remington K."/>
            <person name="Beeson K."/>
            <person name="Tran B."/>
            <person name="Rogers Y.-H."/>
            <person name="Friedman R."/>
            <person name="Venter J.C."/>
        </authorList>
    </citation>
    <scope>NUCLEOTIDE SEQUENCE [LARGE SCALE GENOMIC DNA]</scope>
    <source>
        <strain evidence="1 2">MED92</strain>
    </source>
</reference>
<dbReference type="OrthoDB" id="6088836at2"/>
<evidence type="ECO:0000313" key="2">
    <source>
        <dbReference type="Proteomes" id="UP000002171"/>
    </source>
</evidence>